<dbReference type="EMBL" id="DUIH01000018">
    <property type="protein sequence ID" value="HIH70054.1"/>
    <property type="molecule type" value="Genomic_DNA"/>
</dbReference>
<dbReference type="Pfam" id="PF17262">
    <property type="entry name" value="Cas6b_C"/>
    <property type="match status" value="1"/>
</dbReference>
<sequence>MSLRVLVLTLDTGRPVREDASKLRGYIGGTFREHLVLHHHMEAGYLYTYPRVQYKVIEGTPVIVGIEEGVEPLKEISGQIEELRLGKSTYRVEGVQITQKRAPFGPCRRNVQYTFITPWLGLNAKNYEKFRAENEWKKKKELLNAILVGNVLSMCKSLSYVVDRKLYVHSLLDMHTAEYKGVPLIGFTGEFRLNFRIPDLLGLGKGVSQGFGTVRAKV</sequence>
<proteinExistence type="predicted"/>
<evidence type="ECO:0000259" key="1">
    <source>
        <dbReference type="Pfam" id="PF17262"/>
    </source>
</evidence>
<accession>A0A832W041</accession>
<comment type="caution">
    <text evidence="3">The sequence shown here is derived from an EMBL/GenBank/DDBJ whole genome shotgun (WGS) entry which is preliminary data.</text>
</comment>
<reference evidence="3" key="1">
    <citation type="journal article" date="2020" name="bioRxiv">
        <title>A rank-normalized archaeal taxonomy based on genome phylogeny resolves widespread incomplete and uneven classifications.</title>
        <authorList>
            <person name="Rinke C."/>
            <person name="Chuvochina M."/>
            <person name="Mussig A.J."/>
            <person name="Chaumeil P.-A."/>
            <person name="Waite D.W."/>
            <person name="Whitman W.B."/>
            <person name="Parks D.H."/>
            <person name="Hugenholtz P."/>
        </authorList>
    </citation>
    <scope>NUCLEOTIDE SEQUENCE</scope>
    <source>
        <strain evidence="3">UBA12518</strain>
    </source>
</reference>
<keyword evidence="3" id="KW-0540">Nuclease</keyword>
<dbReference type="GO" id="GO:0004519">
    <property type="term" value="F:endonuclease activity"/>
    <property type="evidence" value="ECO:0007669"/>
    <property type="project" value="UniProtKB-KW"/>
</dbReference>
<gene>
    <name evidence="3" type="ORF">HA299_05535</name>
</gene>
<evidence type="ECO:0000313" key="4">
    <source>
        <dbReference type="Proteomes" id="UP000600363"/>
    </source>
</evidence>
<dbReference type="AlphaFoldDB" id="A0A832W041"/>
<feature type="domain" description="Cas6b C-terminal" evidence="1">
    <location>
        <begin position="110"/>
        <end position="215"/>
    </location>
</feature>
<feature type="domain" description="Cas6b N-terminal" evidence="2">
    <location>
        <begin position="1"/>
        <end position="101"/>
    </location>
</feature>
<dbReference type="Proteomes" id="UP000600363">
    <property type="component" value="Unassembled WGS sequence"/>
</dbReference>
<organism evidence="3 4">
    <name type="scientific">Methermicoccus shengliensis</name>
    <dbReference type="NCBI Taxonomy" id="660064"/>
    <lineage>
        <taxon>Archaea</taxon>
        <taxon>Methanobacteriati</taxon>
        <taxon>Methanobacteriota</taxon>
        <taxon>Stenosarchaea group</taxon>
        <taxon>Methanomicrobia</taxon>
        <taxon>Methanosarcinales</taxon>
        <taxon>Methermicoccaceae</taxon>
        <taxon>Methermicoccus</taxon>
    </lineage>
</organism>
<keyword evidence="3" id="KW-0378">Hydrolase</keyword>
<protein>
    <submittedName>
        <fullName evidence="3">CRISPR-associated endonuclease Cas6</fullName>
    </submittedName>
</protein>
<dbReference type="InterPro" id="IPR041528">
    <property type="entry name" value="Cas6b_N"/>
</dbReference>
<name>A0A832W041_9EURY</name>
<evidence type="ECO:0000313" key="3">
    <source>
        <dbReference type="EMBL" id="HIH70054.1"/>
    </source>
</evidence>
<dbReference type="InterPro" id="IPR020209">
    <property type="entry name" value="Cas6b_C"/>
</dbReference>
<evidence type="ECO:0000259" key="2">
    <source>
        <dbReference type="Pfam" id="PF17955"/>
    </source>
</evidence>
<keyword evidence="3" id="KW-0255">Endonuclease</keyword>
<dbReference type="RefSeq" id="WP_042685109.1">
    <property type="nucleotide sequence ID" value="NZ_DUIH01000018.1"/>
</dbReference>
<dbReference type="Pfam" id="PF17955">
    <property type="entry name" value="Cas6b_N"/>
    <property type="match status" value="1"/>
</dbReference>